<evidence type="ECO:0000256" key="10">
    <source>
        <dbReference type="SAM" id="Phobius"/>
    </source>
</evidence>
<dbReference type="PROSITE" id="PS00874">
    <property type="entry name" value="T2SP_F"/>
    <property type="match status" value="1"/>
</dbReference>
<evidence type="ECO:0000256" key="1">
    <source>
        <dbReference type="ARBA" id="ARBA00004429"/>
    </source>
</evidence>
<evidence type="ECO:0000256" key="9">
    <source>
        <dbReference type="RuleBase" id="RU003923"/>
    </source>
</evidence>
<organism evidence="12 13">
    <name type="scientific">Sporolactobacillus inulinus CASD</name>
    <dbReference type="NCBI Taxonomy" id="1069536"/>
    <lineage>
        <taxon>Bacteria</taxon>
        <taxon>Bacillati</taxon>
        <taxon>Bacillota</taxon>
        <taxon>Bacilli</taxon>
        <taxon>Bacillales</taxon>
        <taxon>Sporolactobacillaceae</taxon>
        <taxon>Sporolactobacillus</taxon>
    </lineage>
</organism>
<evidence type="ECO:0000256" key="3">
    <source>
        <dbReference type="ARBA" id="ARBA00022448"/>
    </source>
</evidence>
<feature type="domain" description="Type II secretion system protein GspF" evidence="11">
    <location>
        <begin position="68"/>
        <end position="192"/>
    </location>
</feature>
<name>A0A0U1QQU9_9BACL</name>
<keyword evidence="8 10" id="KW-0472">Membrane</keyword>
<keyword evidence="6 9" id="KW-0812">Transmembrane</keyword>
<feature type="transmembrane region" description="Helical" evidence="10">
    <location>
        <begin position="170"/>
        <end position="194"/>
    </location>
</feature>
<evidence type="ECO:0000256" key="7">
    <source>
        <dbReference type="ARBA" id="ARBA00022989"/>
    </source>
</evidence>
<dbReference type="STRING" id="1069536.SINU_03865"/>
<keyword evidence="13" id="KW-1185">Reference proteome</keyword>
<dbReference type="InterPro" id="IPR042094">
    <property type="entry name" value="T2SS_GspF_sf"/>
</dbReference>
<dbReference type="EMBL" id="AFVQ02000050">
    <property type="protein sequence ID" value="KLI03197.1"/>
    <property type="molecule type" value="Genomic_DNA"/>
</dbReference>
<dbReference type="Gene3D" id="1.20.81.30">
    <property type="entry name" value="Type II secretion system (T2SS), domain F"/>
    <property type="match status" value="2"/>
</dbReference>
<evidence type="ECO:0000313" key="12">
    <source>
        <dbReference type="EMBL" id="KLI03197.1"/>
    </source>
</evidence>
<dbReference type="PRINTS" id="PR00812">
    <property type="entry name" value="BCTERIALGSPF"/>
</dbReference>
<accession>A0A0U1QQU9</accession>
<feature type="transmembrane region" description="Helical" evidence="10">
    <location>
        <begin position="221"/>
        <end position="241"/>
    </location>
</feature>
<feature type="transmembrane region" description="Helical" evidence="10">
    <location>
        <begin position="375"/>
        <end position="399"/>
    </location>
</feature>
<keyword evidence="4" id="KW-1003">Cell membrane</keyword>
<dbReference type="Proteomes" id="UP000035553">
    <property type="component" value="Unassembled WGS sequence"/>
</dbReference>
<protein>
    <submittedName>
        <fullName evidence="12">Secretion system protein</fullName>
    </submittedName>
</protein>
<evidence type="ECO:0000256" key="2">
    <source>
        <dbReference type="ARBA" id="ARBA00005745"/>
    </source>
</evidence>
<feature type="domain" description="Type II secretion system protein GspF" evidence="11">
    <location>
        <begin position="276"/>
        <end position="394"/>
    </location>
</feature>
<comment type="subcellular location">
    <subcellularLocation>
        <location evidence="1">Cell inner membrane</location>
        <topology evidence="1">Multi-pass membrane protein</topology>
    </subcellularLocation>
    <subcellularLocation>
        <location evidence="9">Cell membrane</location>
        <topology evidence="9">Multi-pass membrane protein</topology>
    </subcellularLocation>
</comment>
<dbReference type="InterPro" id="IPR003004">
    <property type="entry name" value="GspF/PilC"/>
</dbReference>
<gene>
    <name evidence="12" type="ORF">SINU_03865</name>
</gene>
<dbReference type="FunFam" id="1.20.81.30:FF:000001">
    <property type="entry name" value="Type II secretion system protein F"/>
    <property type="match status" value="2"/>
</dbReference>
<evidence type="ECO:0000256" key="6">
    <source>
        <dbReference type="ARBA" id="ARBA00022692"/>
    </source>
</evidence>
<dbReference type="InterPro" id="IPR018076">
    <property type="entry name" value="T2SS_GspF_dom"/>
</dbReference>
<dbReference type="AlphaFoldDB" id="A0A0U1QQU9"/>
<sequence>MPLFDYVGTNTYGKIKKGKITAVTKQEALLQVANQGLTIQSIQEHNDSIWYKELSFGSRVKLQEKVVFLRQFATIIKAGVTVSDALEILTDQEEKNKYFKQTIMDMATNLREGQTLSQAFENHPKIFSPMIIHMIRAGEGSGRLEESLDHLATYYERQHKSRQKLSTAMVYPAFVFMMSIGVVLFLLTTIIPMFRTMFAGLNTQLPLITRVILTISDWLRAYWYVIFLLAIAAVFIIAILRRNKSSKLRLDYAIIKLPLLGIIVYKSELSRLLWMLALLLSSSVPVIDALHSIEKITSNLAIRQAIHKVAEALDFGRPLSQAFREEKIFPAMVHHMTAIGEKTGMLDQMLNSVAKYYEDDVEQMTERMKVLIEPLVILFLAVVVGIIVLAIIIPMFQIYQNV</sequence>
<evidence type="ECO:0000313" key="13">
    <source>
        <dbReference type="Proteomes" id="UP000035553"/>
    </source>
</evidence>
<proteinExistence type="inferred from homology"/>
<evidence type="ECO:0000256" key="4">
    <source>
        <dbReference type="ARBA" id="ARBA00022475"/>
    </source>
</evidence>
<evidence type="ECO:0000259" key="11">
    <source>
        <dbReference type="Pfam" id="PF00482"/>
    </source>
</evidence>
<dbReference type="Pfam" id="PF00482">
    <property type="entry name" value="T2SSF"/>
    <property type="match status" value="2"/>
</dbReference>
<dbReference type="PANTHER" id="PTHR30012">
    <property type="entry name" value="GENERAL SECRETION PATHWAY PROTEIN"/>
    <property type="match status" value="1"/>
</dbReference>
<dbReference type="GO" id="GO:0009306">
    <property type="term" value="P:protein secretion"/>
    <property type="evidence" value="ECO:0007669"/>
    <property type="project" value="InterPro"/>
</dbReference>
<keyword evidence="3 9" id="KW-0813">Transport</keyword>
<dbReference type="RefSeq" id="WP_010026797.1">
    <property type="nucleotide sequence ID" value="NZ_AFVQ02000050.1"/>
</dbReference>
<dbReference type="InterPro" id="IPR001992">
    <property type="entry name" value="T2SS_GspF/T4SS_PilC_CS"/>
</dbReference>
<reference evidence="12 13" key="1">
    <citation type="journal article" date="2011" name="J. Bacteriol.">
        <title>Draft genome sequence of Sporolactobacillus inulinus strain CASD, an efficient D-lactic acid-producing bacterium with high-concentration lactate tolerance capability.</title>
        <authorList>
            <person name="Yu B."/>
            <person name="Su F."/>
            <person name="Wang L."/>
            <person name="Xu K."/>
            <person name="Zhao B."/>
            <person name="Xu P."/>
        </authorList>
    </citation>
    <scope>NUCLEOTIDE SEQUENCE [LARGE SCALE GENOMIC DNA]</scope>
    <source>
        <strain evidence="12 13">CASD</strain>
    </source>
</reference>
<comment type="similarity">
    <text evidence="2 9">Belongs to the GSP F family.</text>
</comment>
<dbReference type="PANTHER" id="PTHR30012:SF0">
    <property type="entry name" value="TYPE II SECRETION SYSTEM PROTEIN F-RELATED"/>
    <property type="match status" value="1"/>
</dbReference>
<keyword evidence="7 10" id="KW-1133">Transmembrane helix</keyword>
<dbReference type="OrthoDB" id="9805682at2"/>
<evidence type="ECO:0000256" key="5">
    <source>
        <dbReference type="ARBA" id="ARBA00022519"/>
    </source>
</evidence>
<comment type="caution">
    <text evidence="12">The sequence shown here is derived from an EMBL/GenBank/DDBJ whole genome shotgun (WGS) entry which is preliminary data.</text>
</comment>
<evidence type="ECO:0000256" key="8">
    <source>
        <dbReference type="ARBA" id="ARBA00023136"/>
    </source>
</evidence>
<dbReference type="GO" id="GO:0005886">
    <property type="term" value="C:plasma membrane"/>
    <property type="evidence" value="ECO:0007669"/>
    <property type="project" value="UniProtKB-SubCell"/>
</dbReference>
<keyword evidence="5" id="KW-0997">Cell inner membrane</keyword>